<dbReference type="OrthoDB" id="9815825at2"/>
<dbReference type="SUPFAM" id="SSF51735">
    <property type="entry name" value="NAD(P)-binding Rossmann-fold domains"/>
    <property type="match status" value="1"/>
</dbReference>
<feature type="domain" description="Gfo/Idh/MocA-like oxidoreductase N-terminal" evidence="1">
    <location>
        <begin position="2"/>
        <end position="114"/>
    </location>
</feature>
<dbReference type="Gene3D" id="3.30.360.10">
    <property type="entry name" value="Dihydrodipicolinate Reductase, domain 2"/>
    <property type="match status" value="1"/>
</dbReference>
<dbReference type="Proteomes" id="UP000051565">
    <property type="component" value="Unassembled WGS sequence"/>
</dbReference>
<dbReference type="EMBL" id="JQBT01000033">
    <property type="protein sequence ID" value="KRN78553.1"/>
    <property type="molecule type" value="Genomic_DNA"/>
</dbReference>
<proteinExistence type="predicted"/>
<dbReference type="STRING" id="53444.AYR59_03990"/>
<dbReference type="PANTHER" id="PTHR43054:SF1">
    <property type="entry name" value="SCYLLO-INOSITOL 2-DEHYDROGENASE (NADP(+)) IOLU"/>
    <property type="match status" value="1"/>
</dbReference>
<dbReference type="SUPFAM" id="SSF55347">
    <property type="entry name" value="Glyceraldehyde-3-phosphate dehydrogenase-like, C-terminal domain"/>
    <property type="match status" value="1"/>
</dbReference>
<dbReference type="GO" id="GO:0000166">
    <property type="term" value="F:nucleotide binding"/>
    <property type="evidence" value="ECO:0007669"/>
    <property type="project" value="InterPro"/>
</dbReference>
<evidence type="ECO:0000259" key="2">
    <source>
        <dbReference type="Pfam" id="PF22725"/>
    </source>
</evidence>
<evidence type="ECO:0000259" key="1">
    <source>
        <dbReference type="Pfam" id="PF01408"/>
    </source>
</evidence>
<gene>
    <name evidence="3" type="ORF">IV52_GL000829</name>
</gene>
<name>A0A0R2JN12_9LACO</name>
<protein>
    <submittedName>
        <fullName evidence="3">Uncharacterized protein</fullName>
    </submittedName>
</protein>
<dbReference type="InterPro" id="IPR036291">
    <property type="entry name" value="NAD(P)-bd_dom_sf"/>
</dbReference>
<dbReference type="InterPro" id="IPR000683">
    <property type="entry name" value="Gfo/Idh/MocA-like_OxRdtase_N"/>
</dbReference>
<dbReference type="RefSeq" id="WP_054645820.1">
    <property type="nucleotide sequence ID" value="NZ_FUXS01000002.1"/>
</dbReference>
<organism evidence="3 4">
    <name type="scientific">Fructilactobacillus lindneri DSM 20690 = JCM 11027</name>
    <dbReference type="NCBI Taxonomy" id="1122148"/>
    <lineage>
        <taxon>Bacteria</taxon>
        <taxon>Bacillati</taxon>
        <taxon>Bacillota</taxon>
        <taxon>Bacilli</taxon>
        <taxon>Lactobacillales</taxon>
        <taxon>Lactobacillaceae</taxon>
        <taxon>Fructilactobacillus</taxon>
    </lineage>
</organism>
<evidence type="ECO:0000313" key="3">
    <source>
        <dbReference type="EMBL" id="KRN78553.1"/>
    </source>
</evidence>
<dbReference type="PATRIC" id="fig|1122148.6.peg.852"/>
<comment type="caution">
    <text evidence="3">The sequence shown here is derived from an EMBL/GenBank/DDBJ whole genome shotgun (WGS) entry which is preliminary data.</text>
</comment>
<accession>A0A0R2JN12</accession>
<dbReference type="AlphaFoldDB" id="A0A0R2JN12"/>
<dbReference type="Pfam" id="PF01408">
    <property type="entry name" value="GFO_IDH_MocA"/>
    <property type="match status" value="1"/>
</dbReference>
<dbReference type="PANTHER" id="PTHR43054">
    <property type="match status" value="1"/>
</dbReference>
<dbReference type="Pfam" id="PF22725">
    <property type="entry name" value="GFO_IDH_MocA_C3"/>
    <property type="match status" value="1"/>
</dbReference>
<keyword evidence="4" id="KW-1185">Reference proteome</keyword>
<feature type="domain" description="GFO/IDH/MocA-like oxidoreductase" evidence="2">
    <location>
        <begin position="163"/>
        <end position="235"/>
    </location>
</feature>
<reference evidence="3 4" key="1">
    <citation type="journal article" date="2015" name="Genome Announc.">
        <title>Expanding the biotechnology potential of lactobacilli through comparative genomics of 213 strains and associated genera.</title>
        <authorList>
            <person name="Sun Z."/>
            <person name="Harris H.M."/>
            <person name="McCann A."/>
            <person name="Guo C."/>
            <person name="Argimon S."/>
            <person name="Zhang W."/>
            <person name="Yang X."/>
            <person name="Jeffery I.B."/>
            <person name="Cooney J.C."/>
            <person name="Kagawa T.F."/>
            <person name="Liu W."/>
            <person name="Song Y."/>
            <person name="Salvetti E."/>
            <person name="Wrobel A."/>
            <person name="Rasinkangas P."/>
            <person name="Parkhill J."/>
            <person name="Rea M.C."/>
            <person name="O'Sullivan O."/>
            <person name="Ritari J."/>
            <person name="Douillard F.P."/>
            <person name="Paul Ross R."/>
            <person name="Yang R."/>
            <person name="Briner A.E."/>
            <person name="Felis G.E."/>
            <person name="de Vos W.M."/>
            <person name="Barrangou R."/>
            <person name="Klaenhammer T.R."/>
            <person name="Caufield P.W."/>
            <person name="Cui Y."/>
            <person name="Zhang H."/>
            <person name="O'Toole P.W."/>
        </authorList>
    </citation>
    <scope>NUCLEOTIDE SEQUENCE [LARGE SCALE GENOMIC DNA]</scope>
    <source>
        <strain evidence="3 4">DSM 20690</strain>
    </source>
</reference>
<dbReference type="Gene3D" id="3.40.50.720">
    <property type="entry name" value="NAD(P)-binding Rossmann-like Domain"/>
    <property type="match status" value="1"/>
</dbReference>
<sequence length="333" mass="37638">MIRLGTIGTNWITQRMVDAAVTTKQYKLAAVYSRHLETGKQFATKNHRQRTYTDLDDFFASDIFDTVYIASPNVFHYGQIMQALQHEKNVIVEKPMVLSTYQYQSVMDELDRHPQLHLFEAARNIHMPAFKAVLQAIDNLNHIDGGDFTFSQYSSRYDKVLAGMKPNVFNPQFGGGALADLGVYPVYAAVALFGLPKRQQYFPTFIQTGVDGKGTAVLNYEQFDVILNFSKISSSNHDSEIYSGKKTITIDNAGEFTSASVVSNDSDEKLSPFYQGNPMVPELTDFAEVLNHPSDEPSRKMYFQWMQQMQQVNLLMSRLAASAGIEYPNKTKE</sequence>
<evidence type="ECO:0000313" key="4">
    <source>
        <dbReference type="Proteomes" id="UP000051565"/>
    </source>
</evidence>
<dbReference type="InterPro" id="IPR055170">
    <property type="entry name" value="GFO_IDH_MocA-like_dom"/>
</dbReference>
<dbReference type="GeneID" id="61250041"/>